<evidence type="ECO:0008006" key="4">
    <source>
        <dbReference type="Google" id="ProtNLM"/>
    </source>
</evidence>
<gene>
    <name evidence="2" type="ORF">CHI95_07315</name>
</gene>
<dbReference type="RefSeq" id="WP_094961278.1">
    <property type="nucleotide sequence ID" value="NZ_CP058958.1"/>
</dbReference>
<evidence type="ECO:0000313" key="3">
    <source>
        <dbReference type="Proteomes" id="UP000216001"/>
    </source>
</evidence>
<reference evidence="2 3" key="1">
    <citation type="submission" date="2017-07" db="EMBL/GenBank/DDBJ databases">
        <title>blaIMP-27 on transferable plasmids in Proteus mirabilis and Providencia rettgeri.</title>
        <authorList>
            <person name="Potter R."/>
        </authorList>
    </citation>
    <scope>NUCLEOTIDE SEQUENCE [LARGE SCALE GENOMIC DNA]</scope>
    <source>
        <strain evidence="2 3">PR1</strain>
    </source>
</reference>
<feature type="signal peptide" evidence="1">
    <location>
        <begin position="1"/>
        <end position="25"/>
    </location>
</feature>
<dbReference type="Gene3D" id="3.90.930.1">
    <property type="match status" value="1"/>
</dbReference>
<name>A0A264VVQ8_PRORE</name>
<dbReference type="SUPFAM" id="SSF82185">
    <property type="entry name" value="Histone H3 K4-specific methyltransferase SET7/9 N-terminal domain"/>
    <property type="match status" value="1"/>
</dbReference>
<sequence>MFKLKPIKSVALFSLVLLVSGCQLGGSPNSNSNSDSKFGDLSELKKIDFPSTEAPKGISEGAFEVEYDNGQPKFKTWVSKGCFDKYIKTYYENGKPESHIELKDCKVHGTVRTYHESGRNDIEVNTLQGKLSGPFIIYHDTPSNKPNITGTFKNEKLVGIVTEFDENGTVISKALIRDGEITVLQ</sequence>
<comment type="caution">
    <text evidence="2">The sequence shown here is derived from an EMBL/GenBank/DDBJ whole genome shotgun (WGS) entry which is preliminary data.</text>
</comment>
<evidence type="ECO:0000256" key="1">
    <source>
        <dbReference type="SAM" id="SignalP"/>
    </source>
</evidence>
<protein>
    <recommendedName>
        <fullName evidence="4">MORN repeat variant</fullName>
    </recommendedName>
</protein>
<accession>A0A264VVQ8</accession>
<dbReference type="EMBL" id="NOWC01000006">
    <property type="protein sequence ID" value="OZS75382.1"/>
    <property type="molecule type" value="Genomic_DNA"/>
</dbReference>
<dbReference type="Proteomes" id="UP000216001">
    <property type="component" value="Unassembled WGS sequence"/>
</dbReference>
<dbReference type="AlphaFoldDB" id="A0A264VVQ8"/>
<keyword evidence="1" id="KW-0732">Signal</keyword>
<evidence type="ECO:0000313" key="2">
    <source>
        <dbReference type="EMBL" id="OZS75382.1"/>
    </source>
</evidence>
<organism evidence="2 3">
    <name type="scientific">Providencia rettgeri</name>
    <dbReference type="NCBI Taxonomy" id="587"/>
    <lineage>
        <taxon>Bacteria</taxon>
        <taxon>Pseudomonadati</taxon>
        <taxon>Pseudomonadota</taxon>
        <taxon>Gammaproteobacteria</taxon>
        <taxon>Enterobacterales</taxon>
        <taxon>Morganellaceae</taxon>
        <taxon>Providencia</taxon>
    </lineage>
</organism>
<proteinExistence type="predicted"/>
<dbReference type="PROSITE" id="PS51257">
    <property type="entry name" value="PROKAR_LIPOPROTEIN"/>
    <property type="match status" value="1"/>
</dbReference>
<dbReference type="InterPro" id="IPR011652">
    <property type="entry name" value="MORN_2"/>
</dbReference>
<feature type="chain" id="PRO_5013306345" description="MORN repeat variant" evidence="1">
    <location>
        <begin position="26"/>
        <end position="185"/>
    </location>
</feature>
<dbReference type="Pfam" id="PF07661">
    <property type="entry name" value="MORN_2"/>
    <property type="match status" value="2"/>
</dbReference>